<evidence type="ECO:0000313" key="1">
    <source>
        <dbReference type="EMBL" id="GIX89838.1"/>
    </source>
</evidence>
<keyword evidence="2" id="KW-1185">Reference proteome</keyword>
<dbReference type="Proteomes" id="UP001054945">
    <property type="component" value="Unassembled WGS sequence"/>
</dbReference>
<organism evidence="1 2">
    <name type="scientific">Caerostris extrusa</name>
    <name type="common">Bark spider</name>
    <name type="synonym">Caerostris bankana</name>
    <dbReference type="NCBI Taxonomy" id="172846"/>
    <lineage>
        <taxon>Eukaryota</taxon>
        <taxon>Metazoa</taxon>
        <taxon>Ecdysozoa</taxon>
        <taxon>Arthropoda</taxon>
        <taxon>Chelicerata</taxon>
        <taxon>Arachnida</taxon>
        <taxon>Araneae</taxon>
        <taxon>Araneomorphae</taxon>
        <taxon>Entelegynae</taxon>
        <taxon>Araneoidea</taxon>
        <taxon>Araneidae</taxon>
        <taxon>Caerostris</taxon>
    </lineage>
</organism>
<sequence length="100" mass="10865">MSMLAIVVGVSHVSIPYVFWKDPVMAGYRGGCQSCSVFHRCSGRSEMSIAVSVCVCEGGQSCYYSIVVLEDPDMSTSIIVVSDNHVSIPSVSWKTQKCLH</sequence>
<proteinExistence type="predicted"/>
<evidence type="ECO:0000313" key="2">
    <source>
        <dbReference type="Proteomes" id="UP001054945"/>
    </source>
</evidence>
<comment type="caution">
    <text evidence="1">The sequence shown here is derived from an EMBL/GenBank/DDBJ whole genome shotgun (WGS) entry which is preliminary data.</text>
</comment>
<dbReference type="AlphaFoldDB" id="A0AAV4P1C5"/>
<gene>
    <name evidence="1" type="ORF">CEXT_206181</name>
</gene>
<protein>
    <submittedName>
        <fullName evidence="1">Uncharacterized protein</fullName>
    </submittedName>
</protein>
<name>A0AAV4P1C5_CAEEX</name>
<dbReference type="EMBL" id="BPLR01021455">
    <property type="protein sequence ID" value="GIX89838.1"/>
    <property type="molecule type" value="Genomic_DNA"/>
</dbReference>
<accession>A0AAV4P1C5</accession>
<reference evidence="1 2" key="1">
    <citation type="submission" date="2021-06" db="EMBL/GenBank/DDBJ databases">
        <title>Caerostris extrusa draft genome.</title>
        <authorList>
            <person name="Kono N."/>
            <person name="Arakawa K."/>
        </authorList>
    </citation>
    <scope>NUCLEOTIDE SEQUENCE [LARGE SCALE GENOMIC DNA]</scope>
</reference>